<evidence type="ECO:0000259" key="19">
    <source>
        <dbReference type="SMART" id="SM00965"/>
    </source>
</evidence>
<dbReference type="Gene3D" id="2.170.130.10">
    <property type="entry name" value="TonB-dependent receptor, plug domain"/>
    <property type="match status" value="1"/>
</dbReference>
<reference evidence="21" key="1">
    <citation type="submission" date="2015-12" db="EMBL/GenBank/DDBJ databases">
        <title>FDA dAtabase for Regulatory Grade micrObial Sequences (FDA-ARGOS): Supporting development and validation of Infectious Disease Dx tests.</title>
        <authorList>
            <person name="Case J."/>
            <person name="Tallon L."/>
            <person name="Sadzewicz L."/>
            <person name="Sengamalay N."/>
            <person name="Ott S."/>
            <person name="Godinez A."/>
            <person name="Nagaraj S."/>
            <person name="Nadendla S."/>
            <person name="Sichtig H."/>
        </authorList>
    </citation>
    <scope>NUCLEOTIDE SEQUENCE [LARGE SCALE GENOMIC DNA]</scope>
    <source>
        <strain evidence="21">FDAARGOS_147</strain>
    </source>
</reference>
<gene>
    <name evidence="20" type="ORF">AL504_19210</name>
</gene>
<dbReference type="PROSITE" id="PS01156">
    <property type="entry name" value="TONB_DEPENDENT_REC_2"/>
    <property type="match status" value="1"/>
</dbReference>
<name>A0A0X8P147_ALCXX</name>
<dbReference type="InterPro" id="IPR036942">
    <property type="entry name" value="Beta-barrel_TonB_sf"/>
</dbReference>
<evidence type="ECO:0000256" key="8">
    <source>
        <dbReference type="ARBA" id="ARBA00023004"/>
    </source>
</evidence>
<keyword evidence="8" id="KW-0408">Iron</keyword>
<evidence type="ECO:0000256" key="7">
    <source>
        <dbReference type="ARBA" id="ARBA00022729"/>
    </source>
</evidence>
<keyword evidence="5" id="KW-0410">Iron transport</keyword>
<dbReference type="PANTHER" id="PTHR32552:SF74">
    <property type="entry name" value="HYDROXAMATE SIDEROPHORE RECEPTOR FHUE"/>
    <property type="match status" value="1"/>
</dbReference>
<evidence type="ECO:0000256" key="14">
    <source>
        <dbReference type="PROSITE-ProRule" id="PRU01360"/>
    </source>
</evidence>
<keyword evidence="3 14" id="KW-0813">Transport</keyword>
<dbReference type="SMART" id="SM00965">
    <property type="entry name" value="STN"/>
    <property type="match status" value="1"/>
</dbReference>
<feature type="domain" description="Secretin/TonB short N-terminal" evidence="19">
    <location>
        <begin position="87"/>
        <end position="138"/>
    </location>
</feature>
<proteinExistence type="inferred from homology"/>
<evidence type="ECO:0000256" key="9">
    <source>
        <dbReference type="ARBA" id="ARBA00023065"/>
    </source>
</evidence>
<dbReference type="InterPro" id="IPR010917">
    <property type="entry name" value="TonB_rcpt_CS"/>
</dbReference>
<evidence type="ECO:0000256" key="16">
    <source>
        <dbReference type="RuleBase" id="RU003357"/>
    </source>
</evidence>
<keyword evidence="10 16" id="KW-0798">TonB box</keyword>
<feature type="short sequence motif" description="TonB C-terminal box" evidence="15">
    <location>
        <begin position="814"/>
        <end position="831"/>
    </location>
</feature>
<dbReference type="PANTHER" id="PTHR32552">
    <property type="entry name" value="FERRICHROME IRON RECEPTOR-RELATED"/>
    <property type="match status" value="1"/>
</dbReference>
<organism evidence="20 21">
    <name type="scientific">Alcaligenes xylosoxydans xylosoxydans</name>
    <name type="common">Achromobacter xylosoxidans</name>
    <dbReference type="NCBI Taxonomy" id="85698"/>
    <lineage>
        <taxon>Bacteria</taxon>
        <taxon>Pseudomonadati</taxon>
        <taxon>Pseudomonadota</taxon>
        <taxon>Betaproteobacteria</taxon>
        <taxon>Burkholderiales</taxon>
        <taxon>Alcaligenaceae</taxon>
        <taxon>Achromobacter</taxon>
    </lineage>
</organism>
<dbReference type="NCBIfam" id="TIGR01783">
    <property type="entry name" value="TonB-siderophor"/>
    <property type="match status" value="1"/>
</dbReference>
<dbReference type="InterPro" id="IPR000531">
    <property type="entry name" value="Beta-barrel_TonB"/>
</dbReference>
<evidence type="ECO:0000256" key="10">
    <source>
        <dbReference type="ARBA" id="ARBA00023077"/>
    </source>
</evidence>
<evidence type="ECO:0000256" key="17">
    <source>
        <dbReference type="SAM" id="MobiDB-lite"/>
    </source>
</evidence>
<evidence type="ECO:0000256" key="18">
    <source>
        <dbReference type="SAM" id="SignalP"/>
    </source>
</evidence>
<keyword evidence="12 20" id="KW-0675">Receptor</keyword>
<dbReference type="Proteomes" id="UP000060602">
    <property type="component" value="Chromosome"/>
</dbReference>
<dbReference type="Pfam" id="PF00593">
    <property type="entry name" value="TonB_dep_Rec_b-barrel"/>
    <property type="match status" value="1"/>
</dbReference>
<evidence type="ECO:0000256" key="2">
    <source>
        <dbReference type="ARBA" id="ARBA00009810"/>
    </source>
</evidence>
<sequence length="831" mass="89558">MNAMSRRLSPARPAIAGPRRSPPLHSPRRAALTLHLAAAFLAAGALPAHAQQVVSDRPAQALATRSYDIPAGPLQAALARFSAEAGVYLAGATELVDGKHSPGLKGRFGATDGLAALLAGTGLRAVANSQGQYVLTATPSANGVATLPAIAVSGAAIDPVAQRLNPPTTVASKIPLSQREIPQTISVITQQQIQEQNLQSLDEAMKRTPGVMVLQSDADRVQYYSRGFPISSMVVDGLPVVMNSDMSSTAGTNAPSLAMYERVEVLDGPAGLYGGFGSVGGVISLVRKRAPSEFAASLSTTAGTRDNFGAQADIGGPLNASGTVRGRFVASAQRKDLELDSTWRKDQSYYGTLEADLSANTLLRTGVSYSQRDSNVGWADKAPLYDDYSVAGGRNDFFGASWNHDRYTTTNVFASLEHKLGQDWKVTATGSFDHNTARVLSGELFGNVDKATNTANFGTTNTDYYEDNQSYDLNATGKYTLLGRQHDVVIGANYSHMYNYGTSYYGTDNLFNFQTIDIWNYSYAKPSWSGSPEHTSKGAVVQSQYGLYGNTRFHVTDALTAIVGARVSWWDTRYKQDQTYNPFGNQSSSDSYKKKITPYAGLVADVDDAHSVYASYSTIFQPQALRTPSGELLKPMEGEQYEVGVKGSYLEGRLQTSAALYQITQSNRALPTDDTGQFFAAAGKARSRGVDLRASGQVTPGWTVTGGYTYNDSKYLDEASLDTSASAFSQIAPKHLFRVWTNYRLPGDFSRWEVGGGINVTSKLFSGTGATTVTQSGFYTADARIAYRIDPHMTVSLNATNLFDKHYYMPQSQGVVFGEGRRVALTLRADF</sequence>
<evidence type="ECO:0000313" key="21">
    <source>
        <dbReference type="Proteomes" id="UP000060602"/>
    </source>
</evidence>
<dbReference type="GO" id="GO:0015891">
    <property type="term" value="P:siderophore transport"/>
    <property type="evidence" value="ECO:0007669"/>
    <property type="project" value="InterPro"/>
</dbReference>
<dbReference type="InterPro" id="IPR010105">
    <property type="entry name" value="TonB_sidphr_rcpt"/>
</dbReference>
<feature type="chain" id="PRO_5007069166" evidence="18">
    <location>
        <begin position="51"/>
        <end position="831"/>
    </location>
</feature>
<dbReference type="GO" id="GO:0038023">
    <property type="term" value="F:signaling receptor activity"/>
    <property type="evidence" value="ECO:0007669"/>
    <property type="project" value="InterPro"/>
</dbReference>
<dbReference type="PROSITE" id="PS52016">
    <property type="entry name" value="TONB_DEPENDENT_REC_3"/>
    <property type="match status" value="1"/>
</dbReference>
<dbReference type="InterPro" id="IPR011662">
    <property type="entry name" value="Secretin/TonB_short_N"/>
</dbReference>
<dbReference type="GO" id="GO:0015344">
    <property type="term" value="F:siderophore uptake transmembrane transporter activity"/>
    <property type="evidence" value="ECO:0007669"/>
    <property type="project" value="TreeGrafter"/>
</dbReference>
<dbReference type="GO" id="GO:0009279">
    <property type="term" value="C:cell outer membrane"/>
    <property type="evidence" value="ECO:0007669"/>
    <property type="project" value="UniProtKB-SubCell"/>
</dbReference>
<dbReference type="CDD" id="cd01347">
    <property type="entry name" value="ligand_gated_channel"/>
    <property type="match status" value="1"/>
</dbReference>
<keyword evidence="11 14" id="KW-0472">Membrane</keyword>
<dbReference type="Gene3D" id="2.40.170.20">
    <property type="entry name" value="TonB-dependent receptor, beta-barrel domain"/>
    <property type="match status" value="1"/>
</dbReference>
<dbReference type="InterPro" id="IPR012910">
    <property type="entry name" value="Plug_dom"/>
</dbReference>
<keyword evidence="13 14" id="KW-0998">Cell outer membrane</keyword>
<keyword evidence="9" id="KW-0406">Ion transport</keyword>
<evidence type="ECO:0000256" key="1">
    <source>
        <dbReference type="ARBA" id="ARBA00004571"/>
    </source>
</evidence>
<accession>A0A0X8P147</accession>
<keyword evidence="6 14" id="KW-0812">Transmembrane</keyword>
<evidence type="ECO:0000313" key="20">
    <source>
        <dbReference type="EMBL" id="AMG37950.1"/>
    </source>
</evidence>
<dbReference type="Pfam" id="PF07715">
    <property type="entry name" value="Plug"/>
    <property type="match status" value="1"/>
</dbReference>
<dbReference type="Pfam" id="PF07660">
    <property type="entry name" value="STN"/>
    <property type="match status" value="1"/>
</dbReference>
<evidence type="ECO:0000256" key="4">
    <source>
        <dbReference type="ARBA" id="ARBA00022452"/>
    </source>
</evidence>
<dbReference type="SUPFAM" id="SSF56935">
    <property type="entry name" value="Porins"/>
    <property type="match status" value="1"/>
</dbReference>
<evidence type="ECO:0000256" key="12">
    <source>
        <dbReference type="ARBA" id="ARBA00023170"/>
    </source>
</evidence>
<protein>
    <submittedName>
        <fullName evidence="20">TonB-dependent siderophore receptor</fullName>
    </submittedName>
</protein>
<dbReference type="InterPro" id="IPR037066">
    <property type="entry name" value="Plug_dom_sf"/>
</dbReference>
<evidence type="ECO:0000256" key="6">
    <source>
        <dbReference type="ARBA" id="ARBA00022692"/>
    </source>
</evidence>
<feature type="region of interest" description="Disordered" evidence="17">
    <location>
        <begin position="1"/>
        <end position="26"/>
    </location>
</feature>
<evidence type="ECO:0000256" key="11">
    <source>
        <dbReference type="ARBA" id="ARBA00023136"/>
    </source>
</evidence>
<dbReference type="Gene3D" id="3.55.50.30">
    <property type="match status" value="1"/>
</dbReference>
<feature type="signal peptide" evidence="18">
    <location>
        <begin position="1"/>
        <end position="50"/>
    </location>
</feature>
<evidence type="ECO:0000256" key="3">
    <source>
        <dbReference type="ARBA" id="ARBA00022448"/>
    </source>
</evidence>
<keyword evidence="7 18" id="KW-0732">Signal</keyword>
<comment type="similarity">
    <text evidence="2 14 16">Belongs to the TonB-dependent receptor family.</text>
</comment>
<comment type="subcellular location">
    <subcellularLocation>
        <location evidence="1 14">Cell outer membrane</location>
        <topology evidence="1 14">Multi-pass membrane protein</topology>
    </subcellularLocation>
</comment>
<dbReference type="InterPro" id="IPR039426">
    <property type="entry name" value="TonB-dep_rcpt-like"/>
</dbReference>
<dbReference type="EMBL" id="CP014060">
    <property type="protein sequence ID" value="AMG37950.1"/>
    <property type="molecule type" value="Genomic_DNA"/>
</dbReference>
<evidence type="ECO:0000256" key="5">
    <source>
        <dbReference type="ARBA" id="ARBA00022496"/>
    </source>
</evidence>
<dbReference type="AlphaFoldDB" id="A0A0X8P147"/>
<evidence type="ECO:0000256" key="13">
    <source>
        <dbReference type="ARBA" id="ARBA00023237"/>
    </source>
</evidence>
<evidence type="ECO:0000256" key="15">
    <source>
        <dbReference type="PROSITE-ProRule" id="PRU10144"/>
    </source>
</evidence>
<keyword evidence="4 14" id="KW-1134">Transmembrane beta strand</keyword>